<evidence type="ECO:0000256" key="1">
    <source>
        <dbReference type="ARBA" id="ARBA00004182"/>
    </source>
</evidence>
<accession>A0A2U8SZJ6</accession>
<feature type="transmembrane region" description="Helical" evidence="16">
    <location>
        <begin position="361"/>
        <end position="380"/>
    </location>
</feature>
<keyword evidence="5 16" id="KW-0812">Transmembrane</keyword>
<dbReference type="GO" id="GO:0019062">
    <property type="term" value="P:virion attachment to host cell"/>
    <property type="evidence" value="ECO:0007669"/>
    <property type="project" value="UniProtKB-KW"/>
</dbReference>
<feature type="region of interest" description="Disordered" evidence="15">
    <location>
        <begin position="76"/>
        <end position="107"/>
    </location>
</feature>
<keyword evidence="8" id="KW-0946">Virion</keyword>
<keyword evidence="3" id="KW-0945">Host-virus interaction</keyword>
<dbReference type="RefSeq" id="YP_009553237.1">
    <property type="nucleotide sequence ID" value="NC_040719.1"/>
</dbReference>
<organism evidence="17 18">
    <name type="scientific">Domestic cat hepadnavirus</name>
    <dbReference type="NCBI Taxonomy" id="2107574"/>
    <lineage>
        <taxon>Viruses</taxon>
        <taxon>Riboviria</taxon>
        <taxon>Pararnavirae</taxon>
        <taxon>Artverviricota</taxon>
        <taxon>Revtraviricetes</taxon>
        <taxon>Blubervirales</taxon>
        <taxon>Hepadnaviridae</taxon>
        <taxon>Orthohepadnavirus</taxon>
        <taxon>Orthohepadnavirus felisdomestici</taxon>
        <taxon>Domestic cat hepatitis B virus</taxon>
    </lineage>
</organism>
<keyword evidence="4" id="KW-1162">Viral penetration into host cytoplasm</keyword>
<feature type="transmembrane region" description="Helical" evidence="16">
    <location>
        <begin position="332"/>
        <end position="355"/>
    </location>
</feature>
<evidence type="ECO:0000256" key="9">
    <source>
        <dbReference type="ARBA" id="ARBA00022989"/>
    </source>
</evidence>
<dbReference type="Proteomes" id="UP000289277">
    <property type="component" value="Segment"/>
</dbReference>
<feature type="compositionally biased region" description="Low complexity" evidence="15">
    <location>
        <begin position="132"/>
        <end position="146"/>
    </location>
</feature>
<comment type="subcellular location">
    <subcellularLocation>
        <location evidence="1">Virion membrane</location>
    </subcellularLocation>
</comment>
<evidence type="ECO:0000313" key="18">
    <source>
        <dbReference type="Proteomes" id="UP000289277"/>
    </source>
</evidence>
<reference evidence="17 18" key="1">
    <citation type="submission" date="2018-05" db="EMBL/GenBank/DDBJ databases">
        <title>A novel hepadnavirus identified in an immunocompromised domestic cat in Australia.</title>
        <authorList>
            <person name="Aghazadeh M."/>
            <person name="Shi M."/>
            <person name="Barrs V.R."/>
            <person name="McLuckie A.J."/>
            <person name="Lindsay S."/>
            <person name="Jameson B."/>
            <person name="Hampson B."/>
            <person name="Holmes E.C."/>
            <person name="Beatty J.A."/>
        </authorList>
    </citation>
    <scope>NUCLEOTIDE SEQUENCE [LARGE SCALE GENOMIC DNA]</scope>
    <source>
        <strain evidence="17">Sydney2016</strain>
    </source>
</reference>
<evidence type="ECO:0000256" key="10">
    <source>
        <dbReference type="ARBA" id="ARBA00023136"/>
    </source>
</evidence>
<evidence type="ECO:0000256" key="5">
    <source>
        <dbReference type="ARBA" id="ARBA00022692"/>
    </source>
</evidence>
<keyword evidence="9 16" id="KW-1133">Transmembrane helix</keyword>
<feature type="transmembrane region" description="Helical" evidence="16">
    <location>
        <begin position="236"/>
        <end position="254"/>
    </location>
</feature>
<evidence type="ECO:0000256" key="6">
    <source>
        <dbReference type="ARBA" id="ARBA00022707"/>
    </source>
</evidence>
<dbReference type="EMBL" id="MH307930">
    <property type="protein sequence ID" value="AWM63121.1"/>
    <property type="molecule type" value="Genomic_DNA"/>
</dbReference>
<evidence type="ECO:0000256" key="16">
    <source>
        <dbReference type="SAM" id="Phobius"/>
    </source>
</evidence>
<evidence type="ECO:0000256" key="12">
    <source>
        <dbReference type="ARBA" id="ARBA00023288"/>
    </source>
</evidence>
<evidence type="ECO:0000256" key="11">
    <source>
        <dbReference type="ARBA" id="ARBA00023180"/>
    </source>
</evidence>
<dbReference type="KEGG" id="vg:41701926"/>
<keyword evidence="13" id="KW-1160">Virus entry into host cell</keyword>
<dbReference type="InterPro" id="IPR000349">
    <property type="entry name" value="HBV_HBSAG"/>
</dbReference>
<keyword evidence="18" id="KW-1185">Reference proteome</keyword>
<dbReference type="GO" id="GO:0039663">
    <property type="term" value="P:membrane fusion involved in viral entry into host cell"/>
    <property type="evidence" value="ECO:0007669"/>
    <property type="project" value="UniProtKB-KW"/>
</dbReference>
<sequence>MGANQSIPNPLGFFPRHNLDLTDPAGTLGDFDHNPLKDPWPQSSHQSRGAWGPGFVPPHGGLLGSLSFATQGVVSAQPITNPPPRKKGRGPTPLTPPVRVTHPQMSPSSWRQKYGYLLLPKTTAAPGPTSPPQTTVAPTASSTSSPPLTIGAPAARMGNITSGPFGFLLGLQVGSFLWTKIQTIGQSADSWWTSLSFPGAIPGCIGQDSQYQTSKHSPTSCPPTCTGFPWMCLRRFIIYLLLLALLLIFSLVLLDWKGLLPVCPFPPGDSQTGNIRCKACIGSAPETPWPPLCCCTVPSDGNCTCWPIPSSWALGSYLWELALARFSWLSSLVVWLQWLGGISPIVWCLLIWMTWFWGLRVWNILSQFMPLLFLLFYHLVYT</sequence>
<dbReference type="GeneID" id="41701926"/>
<evidence type="ECO:0000256" key="7">
    <source>
        <dbReference type="ARBA" id="ARBA00022804"/>
    </source>
</evidence>
<evidence type="ECO:0000256" key="8">
    <source>
        <dbReference type="ARBA" id="ARBA00022844"/>
    </source>
</evidence>
<feature type="region of interest" description="Disordered" evidence="15">
    <location>
        <begin position="22"/>
        <end position="56"/>
    </location>
</feature>
<keyword evidence="11" id="KW-0325">Glycoprotein</keyword>
<dbReference type="GO" id="GO:0046718">
    <property type="term" value="P:symbiont entry into host cell"/>
    <property type="evidence" value="ECO:0007669"/>
    <property type="project" value="UniProtKB-KW"/>
</dbReference>
<keyword evidence="6" id="KW-0519">Myristate</keyword>
<protein>
    <recommendedName>
        <fullName evidence="14">Large envelope protein</fullName>
    </recommendedName>
</protein>
<keyword evidence="10 16" id="KW-0472">Membrane</keyword>
<evidence type="ECO:0000256" key="13">
    <source>
        <dbReference type="ARBA" id="ARBA00023296"/>
    </source>
</evidence>
<evidence type="ECO:0000256" key="3">
    <source>
        <dbReference type="ARBA" id="ARBA00022581"/>
    </source>
</evidence>
<evidence type="ECO:0000313" key="17">
    <source>
        <dbReference type="EMBL" id="AWM63121.1"/>
    </source>
</evidence>
<dbReference type="GO" id="GO:0055036">
    <property type="term" value="C:virion membrane"/>
    <property type="evidence" value="ECO:0007669"/>
    <property type="project" value="UniProtKB-SubCell"/>
</dbReference>
<dbReference type="Pfam" id="PF00695">
    <property type="entry name" value="vMSA"/>
    <property type="match status" value="1"/>
</dbReference>
<evidence type="ECO:0000256" key="4">
    <source>
        <dbReference type="ARBA" id="ARBA00022595"/>
    </source>
</evidence>
<keyword evidence="12" id="KW-0449">Lipoprotein</keyword>
<proteinExistence type="predicted"/>
<evidence type="ECO:0000256" key="2">
    <source>
        <dbReference type="ARBA" id="ARBA00022506"/>
    </source>
</evidence>
<name>A0A2U8SZJ6_9HEPA</name>
<keyword evidence="7" id="KW-1161">Viral attachment to host cell</keyword>
<evidence type="ECO:0000256" key="14">
    <source>
        <dbReference type="RuleBase" id="RU003356"/>
    </source>
</evidence>
<evidence type="ECO:0000256" key="15">
    <source>
        <dbReference type="SAM" id="MobiDB-lite"/>
    </source>
</evidence>
<feature type="region of interest" description="Disordered" evidence="15">
    <location>
        <begin position="121"/>
        <end position="146"/>
    </location>
</feature>
<keyword evidence="2" id="KW-1168">Fusion of virus membrane with host membrane</keyword>